<evidence type="ECO:0000256" key="3">
    <source>
        <dbReference type="ARBA" id="ARBA00012944"/>
    </source>
</evidence>
<keyword evidence="6" id="KW-0249">Electron transport</keyword>
<feature type="transmembrane region" description="Helical" evidence="10">
    <location>
        <begin position="106"/>
        <end position="123"/>
    </location>
</feature>
<keyword evidence="10" id="KW-0830">Ubiquinone</keyword>
<dbReference type="CTD" id="4540"/>
<dbReference type="GO" id="GO:0016020">
    <property type="term" value="C:membrane"/>
    <property type="evidence" value="ECO:0007669"/>
    <property type="project" value="UniProtKB-SubCell"/>
</dbReference>
<accession>X2BZU0</accession>
<evidence type="ECO:0000256" key="7">
    <source>
        <dbReference type="ARBA" id="ARBA00022989"/>
    </source>
</evidence>
<feature type="transmembrane region" description="Helical" evidence="10">
    <location>
        <begin position="81"/>
        <end position="100"/>
    </location>
</feature>
<dbReference type="Pfam" id="PF00361">
    <property type="entry name" value="Proton_antipo_M"/>
    <property type="match status" value="1"/>
</dbReference>
<dbReference type="AlphaFoldDB" id="X2BZU0"/>
<dbReference type="GO" id="GO:0008137">
    <property type="term" value="F:NADH dehydrogenase (ubiquinone) activity"/>
    <property type="evidence" value="ECO:0007669"/>
    <property type="project" value="UniProtKB-EC"/>
</dbReference>
<dbReference type="GO" id="GO:0015990">
    <property type="term" value="P:electron transport coupled proton transport"/>
    <property type="evidence" value="ECO:0007669"/>
    <property type="project" value="TreeGrafter"/>
</dbReference>
<proteinExistence type="inferred from homology"/>
<feature type="transmembrane region" description="Helical" evidence="10">
    <location>
        <begin position="504"/>
        <end position="525"/>
    </location>
</feature>
<feature type="transmembrane region" description="Helical" evidence="10">
    <location>
        <begin position="228"/>
        <end position="250"/>
    </location>
</feature>
<geneLocation type="mitochondrion" evidence="13"/>
<feature type="transmembrane region" description="Helical" evidence="10">
    <location>
        <begin position="49"/>
        <end position="69"/>
    </location>
</feature>
<dbReference type="InterPro" id="IPR001516">
    <property type="entry name" value="Proton_antipo_N"/>
</dbReference>
<comment type="function">
    <text evidence="1">Core subunit of the mitochondrial membrane respiratory chain NADH dehydrogenase (Complex I) that is believed to belong to the minimal assembly required for catalysis. Complex I functions in the transfer of electrons from NADH to the respiratory chain. The immediate electron acceptor for the enzyme is believed to be ubiquinone.</text>
</comment>
<dbReference type="Pfam" id="PF00662">
    <property type="entry name" value="Proton_antipo_N"/>
    <property type="match status" value="1"/>
</dbReference>
<evidence type="ECO:0000313" key="13">
    <source>
        <dbReference type="EMBL" id="AFV61881.1"/>
    </source>
</evidence>
<feature type="transmembrane region" description="Helical" evidence="10">
    <location>
        <begin position="403"/>
        <end position="424"/>
    </location>
</feature>
<evidence type="ECO:0000256" key="5">
    <source>
        <dbReference type="ARBA" id="ARBA00022692"/>
    </source>
</evidence>
<evidence type="ECO:0000256" key="1">
    <source>
        <dbReference type="ARBA" id="ARBA00003257"/>
    </source>
</evidence>
<evidence type="ECO:0000256" key="10">
    <source>
        <dbReference type="RuleBase" id="RU003404"/>
    </source>
</evidence>
<keyword evidence="10" id="KW-0520">NAD</keyword>
<evidence type="ECO:0000256" key="4">
    <source>
        <dbReference type="ARBA" id="ARBA00021096"/>
    </source>
</evidence>
<sequence>MLKILNHSMIFFLLISYIFFTCVQLPLYLEWELFKLYNLNWTIDLFVDKYSSMFSLIVNLITLCIFLYSLSYMSKEKDKNIFFYVLFFFSLSMQILIFSFSFSSILLGWDGLGMTSFYLIIFYHNVKSLHGSMVTVLTNRLGDCFVMISICLSLENLSFNVFTLKHMTLWTCFFLLLASLTKSAQLPFSFWLPKAMAAPTPVSSLVHSSTLVTAGVYILFRFNHVFNFLYKTFLLILSFSTLIMGGFMAIKSFDLKEIVAFSTLSQVGLMMFFMSLSLKEVAMFHLLTHALFKSVLFMCSGYLIHHYHTQDIRKISLDSVSPVLKLSIIISLSSMSGLPFLSGFYSKDLIVDSLSSYNSSFKLLLMSIMIVSTSFMYTLRLINFMLIIKTNNKKTWKWNKMLLSIYFLIMGSIFMGSSIQWTMMCNFFFHTRNMKYAIIMILYFVIVMNFFTNFKINLYKNLKNFNYLVLKNLMWFNKNFFMLDSGWLNWMYSHVINLDNKLSLIMTKLWIMFILPLSILVIMMLH</sequence>
<dbReference type="GO" id="GO:0003954">
    <property type="term" value="F:NADH dehydrogenase activity"/>
    <property type="evidence" value="ECO:0007669"/>
    <property type="project" value="TreeGrafter"/>
</dbReference>
<comment type="function">
    <text evidence="10">Core subunit of the mitochondrial membrane respiratory chain NADH dehydrogenase (Complex I) which catalyzes electron transfer from NADH through the respiratory chain, using ubiquinone as an electron acceptor. Essential for the catalytic activity and assembly of complex I.</text>
</comment>
<dbReference type="InterPro" id="IPR001750">
    <property type="entry name" value="ND/Mrp_TM"/>
</dbReference>
<dbReference type="EC" id="7.1.1.2" evidence="3 10"/>
<feature type="transmembrane region" description="Helical" evidence="10">
    <location>
        <begin position="361"/>
        <end position="382"/>
    </location>
</feature>
<keyword evidence="8 10" id="KW-0472">Membrane</keyword>
<dbReference type="GeneID" id="18887507"/>
<feature type="domain" description="NADH-Ubiquinone oxidoreductase (complex I) chain 5 N-terminal" evidence="12">
    <location>
        <begin position="36"/>
        <end position="83"/>
    </location>
</feature>
<feature type="transmembrane region" description="Helical" evidence="10">
    <location>
        <begin position="436"/>
        <end position="454"/>
    </location>
</feature>
<evidence type="ECO:0000259" key="11">
    <source>
        <dbReference type="Pfam" id="PF00361"/>
    </source>
</evidence>
<comment type="catalytic activity">
    <reaction evidence="9 10">
        <text>a ubiquinone + NADH + 5 H(+)(in) = a ubiquinol + NAD(+) + 4 H(+)(out)</text>
        <dbReference type="Rhea" id="RHEA:29091"/>
        <dbReference type="Rhea" id="RHEA-COMP:9565"/>
        <dbReference type="Rhea" id="RHEA-COMP:9566"/>
        <dbReference type="ChEBI" id="CHEBI:15378"/>
        <dbReference type="ChEBI" id="CHEBI:16389"/>
        <dbReference type="ChEBI" id="CHEBI:17976"/>
        <dbReference type="ChEBI" id="CHEBI:57540"/>
        <dbReference type="ChEBI" id="CHEBI:57945"/>
        <dbReference type="EC" id="7.1.1.2"/>
    </reaction>
</comment>
<feature type="transmembrane region" description="Helical" evidence="10">
    <location>
        <begin position="204"/>
        <end position="222"/>
    </location>
</feature>
<feature type="transmembrane region" description="Helical" evidence="10">
    <location>
        <begin position="282"/>
        <end position="303"/>
    </location>
</feature>
<feature type="transmembrane region" description="Helical" evidence="10">
    <location>
        <begin position="9"/>
        <end position="29"/>
    </location>
</feature>
<protein>
    <recommendedName>
        <fullName evidence="4 10">NADH-ubiquinone oxidoreductase chain 5</fullName>
        <ecNumber evidence="3 10">7.1.1.2</ecNumber>
    </recommendedName>
</protein>
<feature type="transmembrane region" description="Helical" evidence="10">
    <location>
        <begin position="323"/>
        <end position="341"/>
    </location>
</feature>
<evidence type="ECO:0000259" key="12">
    <source>
        <dbReference type="Pfam" id="PF00662"/>
    </source>
</evidence>
<gene>
    <name evidence="13" type="primary">ND5</name>
</gene>
<keyword evidence="10" id="KW-0813">Transport</keyword>
<dbReference type="GO" id="GO:0042773">
    <property type="term" value="P:ATP synthesis coupled electron transport"/>
    <property type="evidence" value="ECO:0007669"/>
    <property type="project" value="InterPro"/>
</dbReference>
<dbReference type="PRINTS" id="PR01434">
    <property type="entry name" value="NADHDHGNASE5"/>
</dbReference>
<evidence type="ECO:0000256" key="8">
    <source>
        <dbReference type="ARBA" id="ARBA00023136"/>
    </source>
</evidence>
<evidence type="ECO:0000256" key="6">
    <source>
        <dbReference type="ARBA" id="ARBA00022982"/>
    </source>
</evidence>
<evidence type="ECO:0000256" key="9">
    <source>
        <dbReference type="ARBA" id="ARBA00049551"/>
    </source>
</evidence>
<comment type="similarity">
    <text evidence="10">Belongs to the complex I subunit 5 family.</text>
</comment>
<evidence type="ECO:0000256" key="2">
    <source>
        <dbReference type="ARBA" id="ARBA00004141"/>
    </source>
</evidence>
<reference evidence="13" key="1">
    <citation type="journal article" date="2014" name="PLoS ONE">
        <title>The Complete Mitochondrial Genome of the Booklouse, Liposcelis decolor: Insights into Gene Arrangement and Genome Organization within the Genus Liposcelis.</title>
        <authorList>
            <person name="Chen S.C."/>
            <person name="Wei D.D."/>
            <person name="Shao R."/>
            <person name="Dou W."/>
            <person name="Wang J.J."/>
        </authorList>
    </citation>
    <scope>NUCLEOTIDE SEQUENCE</scope>
</reference>
<keyword evidence="10 13" id="KW-0496">Mitochondrion</keyword>
<feature type="domain" description="NADH:quinone oxidoreductase/Mrp antiporter transmembrane" evidence="11">
    <location>
        <begin position="103"/>
        <end position="368"/>
    </location>
</feature>
<keyword evidence="5 10" id="KW-0812">Transmembrane</keyword>
<dbReference type="PANTHER" id="PTHR42829">
    <property type="entry name" value="NADH-UBIQUINONE OXIDOREDUCTASE CHAIN 5"/>
    <property type="match status" value="1"/>
</dbReference>
<dbReference type="EMBL" id="JX870621">
    <property type="protein sequence ID" value="AFV61881.1"/>
    <property type="molecule type" value="Genomic_DNA"/>
</dbReference>
<keyword evidence="7 10" id="KW-1133">Transmembrane helix</keyword>
<comment type="subcellular location">
    <subcellularLocation>
        <location evidence="2">Membrane</location>
        <topology evidence="2">Multi-pass membrane protein</topology>
    </subcellularLocation>
</comment>
<dbReference type="PANTHER" id="PTHR42829:SF2">
    <property type="entry name" value="NADH-UBIQUINONE OXIDOREDUCTASE CHAIN 5"/>
    <property type="match status" value="1"/>
</dbReference>
<dbReference type="RefSeq" id="YP_009020936.1">
    <property type="nucleotide sequence ID" value="NC_023839.1"/>
</dbReference>
<organism evidence="13">
    <name type="scientific">Liposcelis decolor</name>
    <dbReference type="NCBI Taxonomy" id="209926"/>
    <lineage>
        <taxon>Eukaryota</taxon>
        <taxon>Metazoa</taxon>
        <taxon>Ecdysozoa</taxon>
        <taxon>Arthropoda</taxon>
        <taxon>Hexapoda</taxon>
        <taxon>Insecta</taxon>
        <taxon>Pterygota</taxon>
        <taxon>Neoptera</taxon>
        <taxon>Paraneoptera</taxon>
        <taxon>Psocodea</taxon>
        <taxon>Troctomorpha</taxon>
        <taxon>Liposcelidetae</taxon>
        <taxon>Liposcelididae</taxon>
        <taxon>Liposcelis</taxon>
    </lineage>
</organism>
<name>X2BZU0_9NEOP</name>
<dbReference type="InterPro" id="IPR003945">
    <property type="entry name" value="NU5C-like"/>
</dbReference>